<dbReference type="Pfam" id="PF06048">
    <property type="entry name" value="DUF927"/>
    <property type="match status" value="1"/>
</dbReference>
<dbReference type="EMBL" id="BK032765">
    <property type="protein sequence ID" value="DAF59198.1"/>
    <property type="molecule type" value="Genomic_DNA"/>
</dbReference>
<evidence type="ECO:0000313" key="2">
    <source>
        <dbReference type="EMBL" id="DAF59198.1"/>
    </source>
</evidence>
<feature type="domain" description="DNA primase/helicase Gp4 N-terminal Bacteriophage T7-like" evidence="1">
    <location>
        <begin position="34"/>
        <end position="73"/>
    </location>
</feature>
<dbReference type="GO" id="GO:0004386">
    <property type="term" value="F:helicase activity"/>
    <property type="evidence" value="ECO:0007669"/>
    <property type="project" value="UniProtKB-KW"/>
</dbReference>
<dbReference type="CDD" id="cd01029">
    <property type="entry name" value="TOPRIM_primases"/>
    <property type="match status" value="1"/>
</dbReference>
<dbReference type="InterPro" id="IPR006171">
    <property type="entry name" value="TOPRIM_dom"/>
</dbReference>
<proteinExistence type="predicted"/>
<dbReference type="SUPFAM" id="SSF57783">
    <property type="entry name" value="Zinc beta-ribbon"/>
    <property type="match status" value="1"/>
</dbReference>
<dbReference type="SMART" id="SM00778">
    <property type="entry name" value="Prim_Zn_Ribbon"/>
    <property type="match status" value="1"/>
</dbReference>
<dbReference type="InterPro" id="IPR009270">
    <property type="entry name" value="DUF927"/>
</dbReference>
<keyword evidence="2" id="KW-0347">Helicase</keyword>
<protein>
    <submittedName>
        <fullName evidence="2">Primase helicase</fullName>
    </submittedName>
</protein>
<keyword evidence="2" id="KW-0067">ATP-binding</keyword>
<dbReference type="GO" id="GO:0008270">
    <property type="term" value="F:zinc ion binding"/>
    <property type="evidence" value="ECO:0007669"/>
    <property type="project" value="InterPro"/>
</dbReference>
<dbReference type="InterPro" id="IPR034154">
    <property type="entry name" value="TOPRIM_DnaG/twinkle"/>
</dbReference>
<evidence type="ECO:0000259" key="1">
    <source>
        <dbReference type="SMART" id="SM00778"/>
    </source>
</evidence>
<dbReference type="Gene3D" id="3.40.1360.10">
    <property type="match status" value="1"/>
</dbReference>
<organism evidence="2">
    <name type="scientific">Myoviridae sp. ctZhr26</name>
    <dbReference type="NCBI Taxonomy" id="2827694"/>
    <lineage>
        <taxon>Viruses</taxon>
        <taxon>Duplodnaviria</taxon>
        <taxon>Heunggongvirae</taxon>
        <taxon>Uroviricota</taxon>
        <taxon>Caudoviricetes</taxon>
    </lineage>
</organism>
<name>A0A8S5T7I0_9CAUD</name>
<reference evidence="2" key="1">
    <citation type="journal article" date="2021" name="Proc. Natl. Acad. Sci. U.S.A.">
        <title>A Catalog of Tens of Thousands of Viruses from Human Metagenomes Reveals Hidden Associations with Chronic Diseases.</title>
        <authorList>
            <person name="Tisza M.J."/>
            <person name="Buck C.B."/>
        </authorList>
    </citation>
    <scope>NUCLEOTIDE SEQUENCE</scope>
    <source>
        <strain evidence="2">CtZhr26</strain>
    </source>
</reference>
<accession>A0A8S5T7I0</accession>
<keyword evidence="2" id="KW-0547">Nucleotide-binding</keyword>
<dbReference type="Pfam" id="PF13362">
    <property type="entry name" value="Toprim_3"/>
    <property type="match status" value="1"/>
</dbReference>
<sequence>MSRAIEIIREVKRRAAGSWESLLPQCGVTVPPKGRHGPCAICGGSDRFHYIDDHGGGEWHCRQCDEPNHGDGLDLIARSQGITITAAAQKVSSVLGVDARTPEPKPAREKPQTDIAGKVAALVAKASPGQSAYLASKGLQCPFPMLSDGSLLLVLKNGAGATTGAQVIKPDGSKRLVAGTVKKGSFCVVNSGETPETVIIAEGLATALSVQQFRPDATIITAIDAGNLLSVAQVMRQRYPDAQIIIAADNDIKPGEPNTGKSAAEKTAKAVSGWVALPQSEEKADWNDFHQQHGLEAAAAAFNDSMYQPEGEKVVVKLKSIDGGKKEQKSALQGDELKPRVESRNDGLYWITPKVDKDSGEIINNEAWLCSPLEVVGSGSDGAERYLVLRWRSPRGHEDITRAIPCADVGEREGWRSLKAGGVNVTTKNTFRAILADWLQQCGSGQEWIITHTTGWHNGAYIMPDGEVIGDPETPILFNGRSAASSGYAVSGTAEGWRDSVAYLAGGNPSMMLGVAAALSAPLIGLVGADGFGVHLFEQSSAGKTTTANIASSLWGEPDALRLTWYGTALGIANEAEAHNDSLLPLDEVGQGSSAKDVATSAYTLFNGAGKLQGAKEGGNRELKRWRTVAISTGEMDIETFLSAGGLKVKAGQLVRLLNIPMEKSTAFHGLQNGKAHADALKQAWIENHGAAGREWVKWLAAHQKEAKQAVHDAQTRWRGLIPADYGEQVHRVAERFAILEAALVTGASITGWDEQASRDAIQHSFNAWVKEFGTGNKEHQQIIEQCEAFLNAYGLSRFAPLPYDPASLPISNLAGYRKRKSNHDDAPMVFYTFPATFEKEIAQGFNARQFARALAAAGLLSEPSSGRGYQQKSPRIDGRQINVYVLQQVAEEGAE</sequence>
<keyword evidence="2" id="KW-0378">Hydrolase</keyword>
<dbReference type="InterPro" id="IPR013237">
    <property type="entry name" value="Phage_T7_Gp4_N"/>
</dbReference>
<dbReference type="Pfam" id="PF08273">
    <property type="entry name" value="Zn_Ribbon_Prim"/>
    <property type="match status" value="1"/>
</dbReference>